<name>A0AAE3M4M6_9BACT</name>
<gene>
    <name evidence="1" type="ORF">OM075_11180</name>
</gene>
<evidence type="ECO:0000313" key="2">
    <source>
        <dbReference type="Proteomes" id="UP001209229"/>
    </source>
</evidence>
<dbReference type="AlphaFoldDB" id="A0AAE3M4M6"/>
<proteinExistence type="predicted"/>
<reference evidence="1" key="1">
    <citation type="submission" date="2022-10" db="EMBL/GenBank/DDBJ databases">
        <authorList>
            <person name="Yu W.X."/>
        </authorList>
    </citation>
    <scope>NUCLEOTIDE SEQUENCE</scope>
    <source>
        <strain evidence="1">AAT</strain>
    </source>
</reference>
<dbReference type="Proteomes" id="UP001209229">
    <property type="component" value="Unassembled WGS sequence"/>
</dbReference>
<keyword evidence="2" id="KW-1185">Reference proteome</keyword>
<accession>A0AAE3M4M6</accession>
<dbReference type="RefSeq" id="WP_301190599.1">
    <property type="nucleotide sequence ID" value="NZ_JAPDPJ010000023.1"/>
</dbReference>
<protein>
    <submittedName>
        <fullName evidence="1">SPOR domain-containing protein</fullName>
    </submittedName>
</protein>
<organism evidence="1 2">
    <name type="scientific">Plebeiibacterium sediminum</name>
    <dbReference type="NCBI Taxonomy" id="2992112"/>
    <lineage>
        <taxon>Bacteria</taxon>
        <taxon>Pseudomonadati</taxon>
        <taxon>Bacteroidota</taxon>
        <taxon>Bacteroidia</taxon>
        <taxon>Marinilabiliales</taxon>
        <taxon>Marinilabiliaceae</taxon>
        <taxon>Plebeiibacterium</taxon>
    </lineage>
</organism>
<comment type="caution">
    <text evidence="1">The sequence shown here is derived from an EMBL/GenBank/DDBJ whole genome shotgun (WGS) entry which is preliminary data.</text>
</comment>
<evidence type="ECO:0000313" key="1">
    <source>
        <dbReference type="EMBL" id="MCW3787034.1"/>
    </source>
</evidence>
<dbReference type="EMBL" id="JAPDPJ010000023">
    <property type="protein sequence ID" value="MCW3787034.1"/>
    <property type="molecule type" value="Genomic_DNA"/>
</dbReference>
<sequence length="215" mass="24881">MKSTYIIFLAVFTLIFSSISAQNKVDKLGPLRTSKKIVSVFELSDKPDYAIQIIALKYPAGEPGFFNNVQEAREFDCADGYMKYCVGSYETHKSAENELIYYRDLGYTQAFIVNTSKYTLKSNNNYSGNTKFKPDPNKTYTIQLSAFRFPVYLSHFKGIEQDDIMEFYLKDKIYRYTTGKYKYEEAVAELGKIKDKGFKNAYVTELDAYLPYQIE</sequence>